<gene>
    <name evidence="2" type="ORF">AWN90_14995</name>
    <name evidence="3" type="ORF">F6W96_04350</name>
</gene>
<reference evidence="3 5" key="2">
    <citation type="journal article" date="2019" name="ACS Chem. Biol.">
        <title>Identification and Mobilization of a Cryptic Antibiotic Biosynthesis Gene Locus from a Human-Pathogenic Nocardia Isolate.</title>
        <authorList>
            <person name="Herisse M."/>
            <person name="Ishida K."/>
            <person name="Porter J.L."/>
            <person name="Howden B."/>
            <person name="Hertweck C."/>
            <person name="Stinear T.P."/>
            <person name="Pidot S.J."/>
        </authorList>
    </citation>
    <scope>NUCLEOTIDE SEQUENCE [LARGE SCALE GENOMIC DNA]</scope>
    <source>
        <strain evidence="3 5">AUSMDU00012715</strain>
    </source>
</reference>
<evidence type="ECO:0000313" key="5">
    <source>
        <dbReference type="Proteomes" id="UP000500953"/>
    </source>
</evidence>
<sequence length="72" mass="7980">MTDKYDVDLSDAQWFTSTRTSAQKECVEVAFLGDGFVGVRDSNNRARPALVFTPGEWRAFIAGAKDGEFDQS</sequence>
<dbReference type="STRING" id="455432.AWN90_14995"/>
<organism evidence="2 4">
    <name type="scientific">Nocardia terpenica</name>
    <dbReference type="NCBI Taxonomy" id="455432"/>
    <lineage>
        <taxon>Bacteria</taxon>
        <taxon>Bacillati</taxon>
        <taxon>Actinomycetota</taxon>
        <taxon>Actinomycetes</taxon>
        <taxon>Mycobacteriales</taxon>
        <taxon>Nocardiaceae</taxon>
        <taxon>Nocardia</taxon>
    </lineage>
</organism>
<dbReference type="OrthoDB" id="4299240at2"/>
<dbReference type="EMBL" id="CP046173">
    <property type="protein sequence ID" value="QIS17649.1"/>
    <property type="molecule type" value="Genomic_DNA"/>
</dbReference>
<proteinExistence type="predicted"/>
<dbReference type="EMBL" id="LWGR01000021">
    <property type="protein sequence ID" value="KZM69046.1"/>
    <property type="molecule type" value="Genomic_DNA"/>
</dbReference>
<dbReference type="InterPro" id="IPR007278">
    <property type="entry name" value="DUF397"/>
</dbReference>
<dbReference type="Proteomes" id="UP000500953">
    <property type="component" value="Chromosome"/>
</dbReference>
<evidence type="ECO:0000313" key="3">
    <source>
        <dbReference type="EMBL" id="QIS17649.1"/>
    </source>
</evidence>
<name>A0A164I2P7_9NOCA</name>
<evidence type="ECO:0000313" key="4">
    <source>
        <dbReference type="Proteomes" id="UP000076512"/>
    </source>
</evidence>
<feature type="domain" description="DUF397" evidence="1">
    <location>
        <begin position="12"/>
        <end position="65"/>
    </location>
</feature>
<evidence type="ECO:0000313" key="2">
    <source>
        <dbReference type="EMBL" id="KZM69046.1"/>
    </source>
</evidence>
<dbReference type="AlphaFoldDB" id="A0A164I2P7"/>
<reference evidence="2 4" key="1">
    <citation type="submission" date="2016-04" db="EMBL/GenBank/DDBJ databases">
        <authorList>
            <person name="Evans L.H."/>
            <person name="Alamgir A."/>
            <person name="Owens N."/>
            <person name="Weber N.D."/>
            <person name="Virtaneva K."/>
            <person name="Barbian K."/>
            <person name="Babar A."/>
            <person name="Rosenke K."/>
        </authorList>
    </citation>
    <scope>NUCLEOTIDE SEQUENCE [LARGE SCALE GENOMIC DNA]</scope>
    <source>
        <strain evidence="2 4">IFM 0406</strain>
    </source>
</reference>
<evidence type="ECO:0000259" key="1">
    <source>
        <dbReference type="Pfam" id="PF04149"/>
    </source>
</evidence>
<dbReference type="Proteomes" id="UP000076512">
    <property type="component" value="Unassembled WGS sequence"/>
</dbReference>
<accession>A0A164I2P7</accession>
<dbReference type="Pfam" id="PF04149">
    <property type="entry name" value="DUF397"/>
    <property type="match status" value="1"/>
</dbReference>
<protein>
    <submittedName>
        <fullName evidence="2">DUF397 domain-containing protein</fullName>
    </submittedName>
</protein>
<keyword evidence="4" id="KW-1185">Reference proteome</keyword>
<dbReference type="RefSeq" id="WP_082870839.1">
    <property type="nucleotide sequence ID" value="NZ_CP046173.1"/>
</dbReference>